<organism evidence="9 10">
    <name type="scientific">Elizabethkingia anophelis NUHP1</name>
    <dbReference type="NCBI Taxonomy" id="1338011"/>
    <lineage>
        <taxon>Bacteria</taxon>
        <taxon>Pseudomonadati</taxon>
        <taxon>Bacteroidota</taxon>
        <taxon>Flavobacteriia</taxon>
        <taxon>Flavobacteriales</taxon>
        <taxon>Weeksellaceae</taxon>
        <taxon>Elizabethkingia</taxon>
    </lineage>
</organism>
<evidence type="ECO:0000256" key="1">
    <source>
        <dbReference type="ARBA" id="ARBA00022516"/>
    </source>
</evidence>
<keyword evidence="4 7" id="KW-0677">Repeat</keyword>
<keyword evidence="2 7" id="KW-0441">Lipid A biosynthesis</keyword>
<dbReference type="PANTHER" id="PTHR43378">
    <property type="entry name" value="UDP-3-O-ACYLGLUCOSAMINE N-ACYLTRANSFERASE"/>
    <property type="match status" value="1"/>
</dbReference>
<comment type="similarity">
    <text evidence="7">Belongs to the transferase hexapeptide repeat family. LpxD subfamily.</text>
</comment>
<keyword evidence="6 7" id="KW-0012">Acyltransferase</keyword>
<proteinExistence type="inferred from homology"/>
<evidence type="ECO:0000256" key="6">
    <source>
        <dbReference type="ARBA" id="ARBA00023315"/>
    </source>
</evidence>
<dbReference type="SUPFAM" id="SSF51161">
    <property type="entry name" value="Trimeric LpxA-like enzymes"/>
    <property type="match status" value="1"/>
</dbReference>
<dbReference type="InterPro" id="IPR011004">
    <property type="entry name" value="Trimer_LpxA-like_sf"/>
</dbReference>
<dbReference type="NCBIfam" id="TIGR01853">
    <property type="entry name" value="lipid_A_lpxD"/>
    <property type="match status" value="1"/>
</dbReference>
<keyword evidence="3 7" id="KW-0808">Transferase</keyword>
<dbReference type="CDD" id="cd03352">
    <property type="entry name" value="LbH_LpxD"/>
    <property type="match status" value="1"/>
</dbReference>
<dbReference type="eggNOG" id="COG1044">
    <property type="taxonomic scope" value="Bacteria"/>
</dbReference>
<evidence type="ECO:0000256" key="2">
    <source>
        <dbReference type="ARBA" id="ARBA00022556"/>
    </source>
</evidence>
<keyword evidence="1 7" id="KW-0444">Lipid biosynthesis</keyword>
<dbReference type="InterPro" id="IPR001451">
    <property type="entry name" value="Hexapep"/>
</dbReference>
<keyword evidence="5 7" id="KW-0443">Lipid metabolism</keyword>
<dbReference type="GO" id="GO:0016410">
    <property type="term" value="F:N-acyltransferase activity"/>
    <property type="evidence" value="ECO:0007669"/>
    <property type="project" value="InterPro"/>
</dbReference>
<comment type="catalytic activity">
    <reaction evidence="7">
        <text>a UDP-3-O-[(3R)-3-hydroxyacyl]-alpha-D-glucosamine + a (3R)-hydroxyacyl-[ACP] = a UDP-2-N,3-O-bis[(3R)-3-hydroxyacyl]-alpha-D-glucosamine + holo-[ACP] + H(+)</text>
        <dbReference type="Rhea" id="RHEA:53836"/>
        <dbReference type="Rhea" id="RHEA-COMP:9685"/>
        <dbReference type="Rhea" id="RHEA-COMP:9945"/>
        <dbReference type="ChEBI" id="CHEBI:15378"/>
        <dbReference type="ChEBI" id="CHEBI:64479"/>
        <dbReference type="ChEBI" id="CHEBI:78827"/>
        <dbReference type="ChEBI" id="CHEBI:137740"/>
        <dbReference type="ChEBI" id="CHEBI:137748"/>
        <dbReference type="EC" id="2.3.1.191"/>
    </reaction>
</comment>
<evidence type="ECO:0000256" key="5">
    <source>
        <dbReference type="ARBA" id="ARBA00023098"/>
    </source>
</evidence>
<dbReference type="EMBL" id="CP007547">
    <property type="protein sequence ID" value="AIL46631.1"/>
    <property type="molecule type" value="Genomic_DNA"/>
</dbReference>
<feature type="active site" description="Proton acceptor" evidence="7">
    <location>
        <position position="241"/>
    </location>
</feature>
<evidence type="ECO:0000256" key="4">
    <source>
        <dbReference type="ARBA" id="ARBA00022737"/>
    </source>
</evidence>
<dbReference type="InterPro" id="IPR007691">
    <property type="entry name" value="LpxD"/>
</dbReference>
<comment type="subunit">
    <text evidence="7">Homotrimer.</text>
</comment>
<reference evidence="9" key="1">
    <citation type="journal article" date="2013" name="Lancet">
        <title>First case of E anophelis outbreak in an intensive-care unit.</title>
        <authorList>
            <person name="Teo J."/>
            <person name="Tan S.Y."/>
            <person name="Tay M."/>
            <person name="Ding Y."/>
            <person name="Kjelleberg S."/>
            <person name="Givskov M."/>
            <person name="Lin R.T."/>
            <person name="Yang L."/>
        </authorList>
    </citation>
    <scope>NUCLEOTIDE SEQUENCE [LARGE SCALE GENOMIC DNA]</scope>
    <source>
        <strain evidence="9">NUHP1</strain>
    </source>
</reference>
<dbReference type="NCBIfam" id="NF002060">
    <property type="entry name" value="PRK00892.1"/>
    <property type="match status" value="1"/>
</dbReference>
<dbReference type="Proteomes" id="UP000028933">
    <property type="component" value="Chromosome"/>
</dbReference>
<dbReference type="InterPro" id="IPR020573">
    <property type="entry name" value="UDP_GlcNAc_AcTrfase_non-rep"/>
</dbReference>
<evidence type="ECO:0000256" key="7">
    <source>
        <dbReference type="HAMAP-Rule" id="MF_00523"/>
    </source>
</evidence>
<dbReference type="UniPathway" id="UPA00973"/>
<dbReference type="HOGENOM" id="CLU_049865_0_0_10"/>
<dbReference type="KEGG" id="eao:BD94_2856"/>
<reference evidence="9" key="2">
    <citation type="journal article" date="2015" name="Genome Biol. Evol.">
        <title>Complete Genome Sequence and Transcriptomic Analysis of the Novel Pathogen Elizabethkingia anophelis in Response to Oxidative Stress.</title>
        <authorList>
            <person name="Li Y."/>
            <person name="Liu Y."/>
            <person name="Chew S.C."/>
            <person name="Tay M."/>
            <person name="Salido M.M."/>
            <person name="Teo J."/>
            <person name="Lauro F.M."/>
            <person name="Givskov M."/>
            <person name="Yang L."/>
        </authorList>
    </citation>
    <scope>NUCLEOTIDE SEQUENCE</scope>
    <source>
        <strain evidence="9">NUHP1</strain>
    </source>
</reference>
<dbReference type="GO" id="GO:0009245">
    <property type="term" value="P:lipid A biosynthetic process"/>
    <property type="evidence" value="ECO:0007669"/>
    <property type="project" value="UniProtKB-UniRule"/>
</dbReference>
<sequence length="345" mass="37331">MEFTAEQIANLVKGKVIGDPETKVSGFSQIEEGRKGNLSFLANAKYLPLMDNTEASVVIITENLIDKNKEYPSTLIAVEDGYLAFQVLMNLYQDLQSKKTGIEQPSFISESAKIMDDVYIGAFTYISHKSVIGEGTQIYPQVYIGKNVKIGKNCQIDSGARIYDDCVIGDNCVIHSNTVIGGDGFGFQPTADGFKKIPQLGNVIIEDDVEIGANSTIDRATIGSTIIGKGTKLDNLIQIAHNVKIGKNNVLAAQVGIAGSTTVGDWNMIGGQTGIVGHISIGSNVKIQAQSGINSNIEDNQVLYGTPAISASDFRRSYVHFRNFPDIVQRINNLEKTNSKDSTNE</sequence>
<dbReference type="EC" id="2.3.1.191" evidence="7"/>
<dbReference type="AlphaFoldDB" id="A0A077EG82"/>
<dbReference type="Pfam" id="PF04613">
    <property type="entry name" value="LpxD"/>
    <property type="match status" value="1"/>
</dbReference>
<evidence type="ECO:0000313" key="9">
    <source>
        <dbReference type="EMBL" id="AIL46631.1"/>
    </source>
</evidence>
<dbReference type="STRING" id="1338011.BD94_2856"/>
<dbReference type="Gene3D" id="2.160.10.10">
    <property type="entry name" value="Hexapeptide repeat proteins"/>
    <property type="match status" value="1"/>
</dbReference>
<dbReference type="HAMAP" id="MF_00523">
    <property type="entry name" value="LpxD"/>
    <property type="match status" value="1"/>
</dbReference>
<feature type="domain" description="UDP-3-O-[3-hydroxymyristoyl] glucosamine N-acyltransferase non-repeat region" evidence="8">
    <location>
        <begin position="22"/>
        <end position="90"/>
    </location>
</feature>
<comment type="function">
    <text evidence="7">Catalyzes the N-acylation of UDP-3-O-acylglucosamine using 3-hydroxyacyl-ACP as the acyl donor. Is involved in the biosynthesis of lipid A, a phosphorylated glycolipid that anchors the lipopolysaccharide to the outer membrane of the cell.</text>
</comment>
<name>A0A077EG82_9FLAO</name>
<dbReference type="PANTHER" id="PTHR43378:SF2">
    <property type="entry name" value="UDP-3-O-ACYLGLUCOSAMINE N-ACYLTRANSFERASE 1, MITOCHONDRIAL-RELATED"/>
    <property type="match status" value="1"/>
</dbReference>
<dbReference type="RefSeq" id="WP_009091822.1">
    <property type="nucleotide sequence ID" value="NZ_CP007547.1"/>
</dbReference>
<evidence type="ECO:0000313" key="10">
    <source>
        <dbReference type="Proteomes" id="UP000028933"/>
    </source>
</evidence>
<protein>
    <recommendedName>
        <fullName evidence="7">UDP-3-O-acylglucosamine N-acyltransferase</fullName>
        <ecNumber evidence="7">2.3.1.191</ecNumber>
    </recommendedName>
</protein>
<evidence type="ECO:0000256" key="3">
    <source>
        <dbReference type="ARBA" id="ARBA00022679"/>
    </source>
</evidence>
<accession>A0A077EG82</accession>
<comment type="pathway">
    <text evidence="7">Bacterial outer membrane biogenesis; LPS lipid A biosynthesis.</text>
</comment>
<dbReference type="GeneID" id="56683989"/>
<gene>
    <name evidence="7" type="primary">lpxD</name>
    <name evidence="9" type="ORF">BD94_2856</name>
</gene>
<dbReference type="Gene3D" id="3.40.1390.10">
    <property type="entry name" value="MurE/MurF, N-terminal domain"/>
    <property type="match status" value="1"/>
</dbReference>
<dbReference type="Pfam" id="PF00132">
    <property type="entry name" value="Hexapep"/>
    <property type="match status" value="3"/>
</dbReference>
<evidence type="ECO:0000259" key="8">
    <source>
        <dbReference type="Pfam" id="PF04613"/>
    </source>
</evidence>
<dbReference type="GO" id="GO:0016020">
    <property type="term" value="C:membrane"/>
    <property type="evidence" value="ECO:0007669"/>
    <property type="project" value="GOC"/>
</dbReference>
<dbReference type="GO" id="GO:0103118">
    <property type="term" value="F:UDP-3-O-[(3R)-3-hydroxyacyl]-glucosamine N-acyltransferase activity"/>
    <property type="evidence" value="ECO:0007669"/>
    <property type="project" value="UniProtKB-EC"/>
</dbReference>